<dbReference type="SUPFAM" id="SSF57424">
    <property type="entry name" value="LDL receptor-like module"/>
    <property type="match status" value="1"/>
</dbReference>
<sequence>MKVCDGMVDCNNGADERHCPPQCAKMGMINCQDRKHCGGLCDESPECGGMDDEMHCHAGAGAGCRCNEGQYLCEAAAGGAADVCIGLDQFCDVNDDCPNGSDETFCVGK</sequence>
<organism evidence="3 4">
    <name type="scientific">Mya arenaria</name>
    <name type="common">Soft-shell clam</name>
    <dbReference type="NCBI Taxonomy" id="6604"/>
    <lineage>
        <taxon>Eukaryota</taxon>
        <taxon>Metazoa</taxon>
        <taxon>Spiralia</taxon>
        <taxon>Lophotrochozoa</taxon>
        <taxon>Mollusca</taxon>
        <taxon>Bivalvia</taxon>
        <taxon>Autobranchia</taxon>
        <taxon>Heteroconchia</taxon>
        <taxon>Euheterodonta</taxon>
        <taxon>Imparidentia</taxon>
        <taxon>Neoheterodontei</taxon>
        <taxon>Myida</taxon>
        <taxon>Myoidea</taxon>
        <taxon>Myidae</taxon>
        <taxon>Mya</taxon>
    </lineage>
</organism>
<feature type="disulfide bond" evidence="2">
    <location>
        <begin position="91"/>
        <end position="106"/>
    </location>
</feature>
<accession>A0ABY7DHF1</accession>
<name>A0ABY7DHF1_MYAAR</name>
<evidence type="ECO:0000313" key="4">
    <source>
        <dbReference type="Proteomes" id="UP001164746"/>
    </source>
</evidence>
<dbReference type="PROSITE" id="PS50068">
    <property type="entry name" value="LDLRA_2"/>
    <property type="match status" value="1"/>
</dbReference>
<dbReference type="PROSITE" id="PS01209">
    <property type="entry name" value="LDLRA_1"/>
    <property type="match status" value="1"/>
</dbReference>
<dbReference type="EMBL" id="CP111013">
    <property type="protein sequence ID" value="WAQ96135.1"/>
    <property type="molecule type" value="Genomic_DNA"/>
</dbReference>
<dbReference type="InterPro" id="IPR002172">
    <property type="entry name" value="LDrepeatLR_classA_rpt"/>
</dbReference>
<dbReference type="SMART" id="SM00192">
    <property type="entry name" value="LDLa"/>
    <property type="match status" value="1"/>
</dbReference>
<protein>
    <submittedName>
        <fullName evidence="3">SORL-like protein</fullName>
    </submittedName>
</protein>
<keyword evidence="4" id="KW-1185">Reference proteome</keyword>
<reference evidence="3" key="1">
    <citation type="submission" date="2022-11" db="EMBL/GenBank/DDBJ databases">
        <title>Centuries of genome instability and evolution in soft-shell clam transmissible cancer (bioRxiv).</title>
        <authorList>
            <person name="Hart S.F.M."/>
            <person name="Yonemitsu M.A."/>
            <person name="Giersch R.M."/>
            <person name="Beal B.F."/>
            <person name="Arriagada G."/>
            <person name="Davis B.W."/>
            <person name="Ostrander E.A."/>
            <person name="Goff S.P."/>
            <person name="Metzger M.J."/>
        </authorList>
    </citation>
    <scope>NUCLEOTIDE SEQUENCE</scope>
    <source>
        <strain evidence="3">MELC-2E11</strain>
        <tissue evidence="3">Siphon/mantle</tissue>
    </source>
</reference>
<proteinExistence type="predicted"/>
<evidence type="ECO:0000256" key="2">
    <source>
        <dbReference type="PROSITE-ProRule" id="PRU00124"/>
    </source>
</evidence>
<evidence type="ECO:0000256" key="1">
    <source>
        <dbReference type="ARBA" id="ARBA00023157"/>
    </source>
</evidence>
<dbReference type="Proteomes" id="UP001164746">
    <property type="component" value="Chromosome 2"/>
</dbReference>
<dbReference type="InterPro" id="IPR036055">
    <property type="entry name" value="LDL_receptor-like_sf"/>
</dbReference>
<gene>
    <name evidence="3" type="ORF">MAR_028825</name>
</gene>
<keyword evidence="1 2" id="KW-1015">Disulfide bond</keyword>
<evidence type="ECO:0000313" key="3">
    <source>
        <dbReference type="EMBL" id="WAQ96135.1"/>
    </source>
</evidence>
<dbReference type="Gene3D" id="4.10.400.10">
    <property type="entry name" value="Low-density Lipoprotein Receptor"/>
    <property type="match status" value="2"/>
</dbReference>
<dbReference type="InterPro" id="IPR023415">
    <property type="entry name" value="LDLR_class-A_CS"/>
</dbReference>
<comment type="caution">
    <text evidence="2">Lacks conserved residue(s) required for the propagation of feature annotation.</text>
</comment>